<dbReference type="EMBL" id="JACNJD010000185">
    <property type="protein sequence ID" value="MBC8177074.1"/>
    <property type="molecule type" value="Genomic_DNA"/>
</dbReference>
<keyword evidence="1" id="KW-0732">Signal</keyword>
<feature type="chain" id="PRO_5035286108" evidence="1">
    <location>
        <begin position="24"/>
        <end position="135"/>
    </location>
</feature>
<sequence length="135" mass="15176">MKRLTVLCFLGLFLFSTPLSVFPKEPVQIEVLYMNHGPLRPTLRELDELFTGYGDRIAVYGHDFYSEEGERFKAEKGIKGHVPLVLWIDGKSTLKVNGTPVQFRGFPTGSGPASFQGKWNMEVLKQALDQVTKGN</sequence>
<dbReference type="Proteomes" id="UP000650524">
    <property type="component" value="Unassembled WGS sequence"/>
</dbReference>
<reference evidence="2 3" key="1">
    <citation type="submission" date="2020-08" db="EMBL/GenBank/DDBJ databases">
        <title>Bridging the membrane lipid divide: bacteria of the FCB group superphylum have the potential to synthesize archaeal ether lipids.</title>
        <authorList>
            <person name="Villanueva L."/>
            <person name="Von Meijenfeldt F.A.B."/>
            <person name="Westbye A.B."/>
            <person name="Yadav S."/>
            <person name="Hopmans E.C."/>
            <person name="Dutilh B.E."/>
            <person name="Sinninghe Damste J.S."/>
        </authorList>
    </citation>
    <scope>NUCLEOTIDE SEQUENCE [LARGE SCALE GENOMIC DNA]</scope>
    <source>
        <strain evidence="2">NIOZ-UU27</strain>
    </source>
</reference>
<accession>A0A8J6N0J8</accession>
<gene>
    <name evidence="2" type="ORF">H8E19_06670</name>
</gene>
<protein>
    <submittedName>
        <fullName evidence="2">Uncharacterized protein</fullName>
    </submittedName>
</protein>
<feature type="signal peptide" evidence="1">
    <location>
        <begin position="1"/>
        <end position="23"/>
    </location>
</feature>
<organism evidence="2 3">
    <name type="scientific">Candidatus Desulfacyla euxinica</name>
    <dbReference type="NCBI Taxonomy" id="2841693"/>
    <lineage>
        <taxon>Bacteria</taxon>
        <taxon>Deltaproteobacteria</taxon>
        <taxon>Candidatus Desulfacyla</taxon>
    </lineage>
</organism>
<dbReference type="AlphaFoldDB" id="A0A8J6N0J8"/>
<proteinExistence type="predicted"/>
<evidence type="ECO:0000313" key="2">
    <source>
        <dbReference type="EMBL" id="MBC8177074.1"/>
    </source>
</evidence>
<evidence type="ECO:0000313" key="3">
    <source>
        <dbReference type="Proteomes" id="UP000650524"/>
    </source>
</evidence>
<comment type="caution">
    <text evidence="2">The sequence shown here is derived from an EMBL/GenBank/DDBJ whole genome shotgun (WGS) entry which is preliminary data.</text>
</comment>
<evidence type="ECO:0000256" key="1">
    <source>
        <dbReference type="SAM" id="SignalP"/>
    </source>
</evidence>
<name>A0A8J6N0J8_9DELT</name>